<keyword evidence="2" id="KW-0812">Transmembrane</keyword>
<proteinExistence type="predicted"/>
<accession>A0A2C5XMP8</accession>
<dbReference type="AlphaFoldDB" id="A0A2C5XMP8"/>
<dbReference type="SUPFAM" id="SSF56219">
    <property type="entry name" value="DNase I-like"/>
    <property type="match status" value="1"/>
</dbReference>
<evidence type="ECO:0000313" key="4">
    <source>
        <dbReference type="Proteomes" id="UP000226431"/>
    </source>
</evidence>
<reference evidence="3 4" key="1">
    <citation type="submission" date="2017-06" db="EMBL/GenBank/DDBJ databases">
        <title>Ant-infecting Ophiocordyceps genomes reveal a high diversity of potential behavioral manipulation genes and a possible major role for enterotoxins.</title>
        <authorList>
            <person name="De Bekker C."/>
            <person name="Evans H.C."/>
            <person name="Brachmann A."/>
            <person name="Hughes D.P."/>
        </authorList>
    </citation>
    <scope>NUCLEOTIDE SEQUENCE [LARGE SCALE GENOMIC DNA]</scope>
    <source>
        <strain evidence="3 4">Map16</strain>
    </source>
</reference>
<protein>
    <recommendedName>
        <fullName evidence="5">Endonuclease/exonuclease/phosphatase domain-containing protein</fullName>
    </recommendedName>
</protein>
<dbReference type="Proteomes" id="UP000226431">
    <property type="component" value="Unassembled WGS sequence"/>
</dbReference>
<gene>
    <name evidence="3" type="ORF">CDD80_2306</name>
</gene>
<sequence length="261" mass="28848">MDPLSLPHRIITSRAPVNDLWRLIHPHSALGPPQPDTPVPSARFNLTVNGATSDGPYNTWRWSKDAQKSLRAGRQPPTVDPHAPDPKGKRLDYIFASLGPNSPWAVKSVAVTMTDPHPELSVSLSDHFAVSATLRRRSPTDDESDQAYNDETSLPLSAYDEILAHIDTYTARERAQRRYRALHFYAALVVWATILVAAWFAPQRFAPFLLALVASLVLAAGLIDGLLSLLFFSSELRSLQEFAWEVGNARCAAASRSKLNT</sequence>
<dbReference type="Gene3D" id="3.60.10.10">
    <property type="entry name" value="Endonuclease/exonuclease/phosphatase"/>
    <property type="match status" value="1"/>
</dbReference>
<dbReference type="InterPro" id="IPR036691">
    <property type="entry name" value="Endo/exonu/phosph_ase_sf"/>
</dbReference>
<feature type="transmembrane region" description="Helical" evidence="2">
    <location>
        <begin position="208"/>
        <end position="232"/>
    </location>
</feature>
<evidence type="ECO:0000256" key="1">
    <source>
        <dbReference type="SAM" id="MobiDB-lite"/>
    </source>
</evidence>
<keyword evidence="4" id="KW-1185">Reference proteome</keyword>
<keyword evidence="2" id="KW-0472">Membrane</keyword>
<feature type="region of interest" description="Disordered" evidence="1">
    <location>
        <begin position="66"/>
        <end position="87"/>
    </location>
</feature>
<dbReference type="EMBL" id="NJES01002107">
    <property type="protein sequence ID" value="PHH58445.1"/>
    <property type="molecule type" value="Genomic_DNA"/>
</dbReference>
<dbReference type="OrthoDB" id="387657at2759"/>
<dbReference type="STRING" id="2004952.A0A2C5XMP8"/>
<name>A0A2C5XMP8_9HYPO</name>
<evidence type="ECO:0008006" key="5">
    <source>
        <dbReference type="Google" id="ProtNLM"/>
    </source>
</evidence>
<keyword evidence="2" id="KW-1133">Transmembrane helix</keyword>
<organism evidence="3 4">
    <name type="scientific">Ophiocordyceps camponoti-rufipedis</name>
    <dbReference type="NCBI Taxonomy" id="2004952"/>
    <lineage>
        <taxon>Eukaryota</taxon>
        <taxon>Fungi</taxon>
        <taxon>Dikarya</taxon>
        <taxon>Ascomycota</taxon>
        <taxon>Pezizomycotina</taxon>
        <taxon>Sordariomycetes</taxon>
        <taxon>Hypocreomycetidae</taxon>
        <taxon>Hypocreales</taxon>
        <taxon>Ophiocordycipitaceae</taxon>
        <taxon>Ophiocordyceps</taxon>
    </lineage>
</organism>
<feature type="transmembrane region" description="Helical" evidence="2">
    <location>
        <begin position="182"/>
        <end position="202"/>
    </location>
</feature>
<evidence type="ECO:0000313" key="3">
    <source>
        <dbReference type="EMBL" id="PHH58445.1"/>
    </source>
</evidence>
<comment type="caution">
    <text evidence="3">The sequence shown here is derived from an EMBL/GenBank/DDBJ whole genome shotgun (WGS) entry which is preliminary data.</text>
</comment>
<evidence type="ECO:0000256" key="2">
    <source>
        <dbReference type="SAM" id="Phobius"/>
    </source>
</evidence>